<keyword evidence="3" id="KW-1185">Reference proteome</keyword>
<feature type="transmembrane region" description="Helical" evidence="1">
    <location>
        <begin position="130"/>
        <end position="151"/>
    </location>
</feature>
<evidence type="ECO:0000313" key="3">
    <source>
        <dbReference type="Proteomes" id="UP001299970"/>
    </source>
</evidence>
<proteinExistence type="predicted"/>
<dbReference type="EMBL" id="JAKXMK010000026">
    <property type="protein sequence ID" value="MCH6169545.1"/>
    <property type="molecule type" value="Genomic_DNA"/>
</dbReference>
<dbReference type="Proteomes" id="UP001299970">
    <property type="component" value="Unassembled WGS sequence"/>
</dbReference>
<reference evidence="2 3" key="1">
    <citation type="submission" date="2022-03" db="EMBL/GenBank/DDBJ databases">
        <title>Pseudonocardia alaer sp. nov., a novel actinomycete isolated from reed forest soil.</title>
        <authorList>
            <person name="Wang L."/>
        </authorList>
    </citation>
    <scope>NUCLEOTIDE SEQUENCE [LARGE SCALE GENOMIC DNA]</scope>
    <source>
        <strain evidence="2 3">Y-16303</strain>
    </source>
</reference>
<dbReference type="RefSeq" id="WP_241040190.1">
    <property type="nucleotide sequence ID" value="NZ_BAAAJF010000065.1"/>
</dbReference>
<keyword evidence="1" id="KW-0472">Membrane</keyword>
<name>A0ABS9TLX5_9PSEU</name>
<feature type="transmembrane region" description="Helical" evidence="1">
    <location>
        <begin position="12"/>
        <end position="35"/>
    </location>
</feature>
<evidence type="ECO:0000313" key="2">
    <source>
        <dbReference type="EMBL" id="MCH6169545.1"/>
    </source>
</evidence>
<feature type="transmembrane region" description="Helical" evidence="1">
    <location>
        <begin position="163"/>
        <end position="183"/>
    </location>
</feature>
<evidence type="ECO:0008006" key="4">
    <source>
        <dbReference type="Google" id="ProtNLM"/>
    </source>
</evidence>
<keyword evidence="1" id="KW-1133">Transmembrane helix</keyword>
<protein>
    <recommendedName>
        <fullName evidence="4">Integral membrane protein</fullName>
    </recommendedName>
</protein>
<keyword evidence="1" id="KW-0812">Transmembrane</keyword>
<feature type="transmembrane region" description="Helical" evidence="1">
    <location>
        <begin position="73"/>
        <end position="91"/>
    </location>
</feature>
<comment type="caution">
    <text evidence="2">The sequence shown here is derived from an EMBL/GenBank/DDBJ whole genome shotgun (WGS) entry which is preliminary data.</text>
</comment>
<gene>
    <name evidence="2" type="ORF">MMF94_27920</name>
</gene>
<organism evidence="2 3">
    <name type="scientific">Pseudonocardia alaniniphila</name>
    <dbReference type="NCBI Taxonomy" id="75291"/>
    <lineage>
        <taxon>Bacteria</taxon>
        <taxon>Bacillati</taxon>
        <taxon>Actinomycetota</taxon>
        <taxon>Actinomycetes</taxon>
        <taxon>Pseudonocardiales</taxon>
        <taxon>Pseudonocardiaceae</taxon>
        <taxon>Pseudonocardia</taxon>
    </lineage>
</organism>
<accession>A0ABS9TLX5</accession>
<evidence type="ECO:0000256" key="1">
    <source>
        <dbReference type="SAM" id="Phobius"/>
    </source>
</evidence>
<sequence>MGDFLSDNPLVLLIGACEVGFWVLLAAGLAARYLLRAHRLSTVLLLLVPVLDVVLVSASLVDVAGGSPPGLTHGLAAVYLGGTVAFGHSMIRWADARFAHRFAAGPTPPRPPRYGAAKVAYEWREWSKAALAWGIAFGVMLLTATVAGTGVPQPLDWSADPMWGWGSRITVGLLIWFVGWPLWTTLAPPRAPETTDVNG</sequence>
<feature type="transmembrane region" description="Helical" evidence="1">
    <location>
        <begin position="42"/>
        <end position="61"/>
    </location>
</feature>